<keyword evidence="4" id="KW-0804">Transcription</keyword>
<dbReference type="PANTHER" id="PTHR31920">
    <property type="entry name" value="B3 DOMAIN-CONTAINING"/>
    <property type="match status" value="1"/>
</dbReference>
<feature type="domain" description="TF-B3" evidence="6">
    <location>
        <begin position="6"/>
        <end position="80"/>
    </location>
</feature>
<dbReference type="GO" id="GO:0005634">
    <property type="term" value="C:nucleus"/>
    <property type="evidence" value="ECO:0007669"/>
    <property type="project" value="UniProtKB-SubCell"/>
</dbReference>
<evidence type="ECO:0000313" key="8">
    <source>
        <dbReference type="Proteomes" id="UP000243975"/>
    </source>
</evidence>
<dbReference type="SUPFAM" id="SSF101936">
    <property type="entry name" value="DNA-binding pseudobarrel domain"/>
    <property type="match status" value="1"/>
</dbReference>
<gene>
    <name evidence="7" type="ORF">Ccrd_012602</name>
</gene>
<evidence type="ECO:0000256" key="4">
    <source>
        <dbReference type="ARBA" id="ARBA00023163"/>
    </source>
</evidence>
<evidence type="ECO:0000259" key="6">
    <source>
        <dbReference type="PROSITE" id="PS50863"/>
    </source>
</evidence>
<reference evidence="7 8" key="1">
    <citation type="journal article" date="2016" name="Sci. Rep.">
        <title>The genome sequence of the outbreeding globe artichoke constructed de novo incorporating a phase-aware low-pass sequencing strategy of F1 progeny.</title>
        <authorList>
            <person name="Scaglione D."/>
            <person name="Reyes-Chin-Wo S."/>
            <person name="Acquadro A."/>
            <person name="Froenicke L."/>
            <person name="Portis E."/>
            <person name="Beitel C."/>
            <person name="Tirone M."/>
            <person name="Mauro R."/>
            <person name="Lo Monaco A."/>
            <person name="Mauromicale G."/>
            <person name="Faccioli P."/>
            <person name="Cattivelli L."/>
            <person name="Rieseberg L."/>
            <person name="Michelmore R."/>
            <person name="Lanteri S."/>
        </authorList>
    </citation>
    <scope>NUCLEOTIDE SEQUENCE [LARGE SCALE GENOMIC DNA]</scope>
    <source>
        <strain evidence="7">2C</strain>
    </source>
</reference>
<dbReference type="PROSITE" id="PS50863">
    <property type="entry name" value="B3"/>
    <property type="match status" value="1"/>
</dbReference>
<keyword evidence="3" id="KW-0238">DNA-binding</keyword>
<organism evidence="7 8">
    <name type="scientific">Cynara cardunculus var. scolymus</name>
    <name type="common">Globe artichoke</name>
    <name type="synonym">Cynara scolymus</name>
    <dbReference type="NCBI Taxonomy" id="59895"/>
    <lineage>
        <taxon>Eukaryota</taxon>
        <taxon>Viridiplantae</taxon>
        <taxon>Streptophyta</taxon>
        <taxon>Embryophyta</taxon>
        <taxon>Tracheophyta</taxon>
        <taxon>Spermatophyta</taxon>
        <taxon>Magnoliopsida</taxon>
        <taxon>eudicotyledons</taxon>
        <taxon>Gunneridae</taxon>
        <taxon>Pentapetalae</taxon>
        <taxon>asterids</taxon>
        <taxon>campanulids</taxon>
        <taxon>Asterales</taxon>
        <taxon>Asteraceae</taxon>
        <taxon>Carduoideae</taxon>
        <taxon>Cardueae</taxon>
        <taxon>Carduinae</taxon>
        <taxon>Cynara</taxon>
    </lineage>
</organism>
<dbReference type="EMBL" id="LEKV01001074">
    <property type="protein sequence ID" value="KVI09032.1"/>
    <property type="molecule type" value="Genomic_DNA"/>
</dbReference>
<dbReference type="AlphaFoldDB" id="A0A118K5G3"/>
<dbReference type="Gramene" id="KVI09032">
    <property type="protein sequence ID" value="KVI09032"/>
    <property type="gene ID" value="Ccrd_012602"/>
</dbReference>
<dbReference type="InterPro" id="IPR050655">
    <property type="entry name" value="Plant_B3_domain"/>
</dbReference>
<accession>A0A118K5G3</accession>
<keyword evidence="8" id="KW-1185">Reference proteome</keyword>
<evidence type="ECO:0000256" key="2">
    <source>
        <dbReference type="ARBA" id="ARBA00023015"/>
    </source>
</evidence>
<evidence type="ECO:0000256" key="1">
    <source>
        <dbReference type="ARBA" id="ARBA00004123"/>
    </source>
</evidence>
<protein>
    <submittedName>
        <fullName evidence="7">B3 DNA binding domain-containing protein</fullName>
    </submittedName>
</protein>
<dbReference type="InterPro" id="IPR003340">
    <property type="entry name" value="B3_DNA-bd"/>
</dbReference>
<evidence type="ECO:0000256" key="3">
    <source>
        <dbReference type="ARBA" id="ARBA00023125"/>
    </source>
</evidence>
<comment type="caution">
    <text evidence="7">The sequence shown here is derived from an EMBL/GenBank/DDBJ whole genome shotgun (WGS) entry which is preliminary data.</text>
</comment>
<comment type="subcellular location">
    <subcellularLocation>
        <location evidence="1">Nucleus</location>
    </subcellularLocation>
</comment>
<dbReference type="Pfam" id="PF02362">
    <property type="entry name" value="B3"/>
    <property type="match status" value="1"/>
</dbReference>
<dbReference type="PANTHER" id="PTHR31920:SF108">
    <property type="entry name" value="B3 DOMAIN-CONTAINING TRANSCRIPTION FACTOR VRN1-LIKE"/>
    <property type="match status" value="1"/>
</dbReference>
<dbReference type="STRING" id="59895.A0A118K5G3"/>
<name>A0A118K5G3_CYNCS</name>
<dbReference type="Proteomes" id="UP000243975">
    <property type="component" value="Unassembled WGS sequence"/>
</dbReference>
<evidence type="ECO:0000256" key="5">
    <source>
        <dbReference type="ARBA" id="ARBA00023242"/>
    </source>
</evidence>
<dbReference type="GO" id="GO:0003677">
    <property type="term" value="F:DNA binding"/>
    <property type="evidence" value="ECO:0007669"/>
    <property type="project" value="UniProtKB-KW"/>
</dbReference>
<evidence type="ECO:0000313" key="7">
    <source>
        <dbReference type="EMBL" id="KVI09032.1"/>
    </source>
</evidence>
<dbReference type="InterPro" id="IPR015300">
    <property type="entry name" value="DNA-bd_pseudobarrel_sf"/>
</dbReference>
<sequence>MEFHSNFIKIILSHRSPSTGIRIPNKFTDKHGKELLDRVILKLPDHDVWQLHLFKSRRQIWLKNGWSEFAHHYGLRFATS</sequence>
<dbReference type="Gene3D" id="2.40.330.10">
    <property type="entry name" value="DNA-binding pseudobarrel domain"/>
    <property type="match status" value="1"/>
</dbReference>
<keyword evidence="2" id="KW-0805">Transcription regulation</keyword>
<keyword evidence="5" id="KW-0539">Nucleus</keyword>
<dbReference type="CDD" id="cd10017">
    <property type="entry name" value="B3_DNA"/>
    <property type="match status" value="1"/>
</dbReference>
<proteinExistence type="predicted"/>